<dbReference type="InterPro" id="IPR001878">
    <property type="entry name" value="Znf_CCHC"/>
</dbReference>
<keyword evidence="1" id="KW-0862">Zinc</keyword>
<dbReference type="Gene3D" id="2.40.70.10">
    <property type="entry name" value="Acid Proteases"/>
    <property type="match status" value="1"/>
</dbReference>
<dbReference type="InterPro" id="IPR045358">
    <property type="entry name" value="Ty3_capsid"/>
</dbReference>
<evidence type="ECO:0000256" key="1">
    <source>
        <dbReference type="PROSITE-ProRule" id="PRU00047"/>
    </source>
</evidence>
<dbReference type="GO" id="GO:0008270">
    <property type="term" value="F:zinc ion binding"/>
    <property type="evidence" value="ECO:0007669"/>
    <property type="project" value="UniProtKB-KW"/>
</dbReference>
<dbReference type="GO" id="GO:0003676">
    <property type="term" value="F:nucleic acid binding"/>
    <property type="evidence" value="ECO:0007669"/>
    <property type="project" value="InterPro"/>
</dbReference>
<dbReference type="InterPro" id="IPR021109">
    <property type="entry name" value="Peptidase_aspartic_dom_sf"/>
</dbReference>
<organism evidence="4">
    <name type="scientific">Chromera velia CCMP2878</name>
    <dbReference type="NCBI Taxonomy" id="1169474"/>
    <lineage>
        <taxon>Eukaryota</taxon>
        <taxon>Sar</taxon>
        <taxon>Alveolata</taxon>
        <taxon>Colpodellida</taxon>
        <taxon>Chromeraceae</taxon>
        <taxon>Chromera</taxon>
    </lineage>
</organism>
<gene>
    <name evidence="4" type="ORF">Cvel_9772</name>
</gene>
<protein>
    <recommendedName>
        <fullName evidence="3">CCHC-type domain-containing protein</fullName>
    </recommendedName>
</protein>
<evidence type="ECO:0000259" key="3">
    <source>
        <dbReference type="PROSITE" id="PS50158"/>
    </source>
</evidence>
<sequence length="647" mass="71985">MTEDVLAPGILQIVGAIEGLSQRIDSMQAMQNLHGETLQLLVSQAPQESVQATVTSPAIVLAQSTTASSSYYMKLCEASALFSGVRAKLTRWLKDVEDFYKLKKVLDLDKVLVAKNRISQDLKEWFDLYEVENGAFQNWKSLKAALIEHYSDTLARQKARKDLKKCRCTRAGIDDYNKRFKPLVTKLKGRLIKEDIVEDYISGLPADVRLETNKAHPVNLVIAMKTASELEVFLSGGEGLRGGTRDFQRPSAFKSDGESAQRNSLLGQEERPVPMDLCRVHQLPPPLTPAERSLCIAEGRCFRCCLAGHTARQCPGPFSGLGGNFSGMRRLTGGGNPRDLQDYGRFRGDFRQGGWGQGRGGYQGNRRGFGAPFPTTQAWPPLGQSQWRGGCRDGGPRGRGRGGRKPAGRGVRTIYGGFETDEVIGAEGLETCGQCPEMGGSPENKDVPIEMKEEENEIGVRLGLFVFSGRVTGIPIRVLVDSGTDDIYLDRRFAHIHHLHVCRLRRPVNLHSALKSSKTRSVCECVPTVLINIQGYQETVGAMLANLDEYDLILGTKWGRAYEPELQWSSQSLRFWFRRKLIYWVPDVELEEEDKEQTFSTPPLLFSMQAKRAIRKGAVCHLVRLQTEIPFGKSTGVACRVQGLHEV</sequence>
<reference evidence="4" key="1">
    <citation type="submission" date="2014-11" db="EMBL/GenBank/DDBJ databases">
        <authorList>
            <person name="Otto D Thomas"/>
            <person name="Naeem Raeece"/>
        </authorList>
    </citation>
    <scope>NUCLEOTIDE SEQUENCE</scope>
</reference>
<dbReference type="Pfam" id="PF19259">
    <property type="entry name" value="Ty3_capsid"/>
    <property type="match status" value="1"/>
</dbReference>
<dbReference type="AlphaFoldDB" id="A0A0G4HZS3"/>
<dbReference type="EMBL" id="CDMZ01004536">
    <property type="protein sequence ID" value="CEM50058.1"/>
    <property type="molecule type" value="Genomic_DNA"/>
</dbReference>
<accession>A0A0G4HZS3</accession>
<proteinExistence type="predicted"/>
<feature type="region of interest" description="Disordered" evidence="2">
    <location>
        <begin position="378"/>
        <end position="412"/>
    </location>
</feature>
<keyword evidence="1" id="KW-0479">Metal-binding</keyword>
<feature type="compositionally biased region" description="Polar residues" evidence="2">
    <location>
        <begin position="378"/>
        <end position="387"/>
    </location>
</feature>
<dbReference type="InterPro" id="IPR001969">
    <property type="entry name" value="Aspartic_peptidase_AS"/>
</dbReference>
<dbReference type="GO" id="GO:0004190">
    <property type="term" value="F:aspartic-type endopeptidase activity"/>
    <property type="evidence" value="ECO:0007669"/>
    <property type="project" value="InterPro"/>
</dbReference>
<evidence type="ECO:0000256" key="2">
    <source>
        <dbReference type="SAM" id="MobiDB-lite"/>
    </source>
</evidence>
<name>A0A0G4HZS3_9ALVE</name>
<feature type="non-terminal residue" evidence="4">
    <location>
        <position position="647"/>
    </location>
</feature>
<dbReference type="CDD" id="cd00303">
    <property type="entry name" value="retropepsin_like"/>
    <property type="match status" value="1"/>
</dbReference>
<keyword evidence="1" id="KW-0863">Zinc-finger</keyword>
<dbReference type="GO" id="GO:0006508">
    <property type="term" value="P:proteolysis"/>
    <property type="evidence" value="ECO:0007669"/>
    <property type="project" value="InterPro"/>
</dbReference>
<feature type="domain" description="CCHC-type" evidence="3">
    <location>
        <begin position="300"/>
        <end position="315"/>
    </location>
</feature>
<feature type="compositionally biased region" description="Basic residues" evidence="2">
    <location>
        <begin position="398"/>
        <end position="407"/>
    </location>
</feature>
<dbReference type="PROSITE" id="PS00141">
    <property type="entry name" value="ASP_PROTEASE"/>
    <property type="match status" value="1"/>
</dbReference>
<dbReference type="Pfam" id="PF08284">
    <property type="entry name" value="RVP_2"/>
    <property type="match status" value="1"/>
</dbReference>
<dbReference type="PROSITE" id="PS50158">
    <property type="entry name" value="ZF_CCHC"/>
    <property type="match status" value="1"/>
</dbReference>
<evidence type="ECO:0000313" key="4">
    <source>
        <dbReference type="EMBL" id="CEM50058.1"/>
    </source>
</evidence>